<evidence type="ECO:0000313" key="4">
    <source>
        <dbReference type="Proteomes" id="UP000320593"/>
    </source>
</evidence>
<evidence type="ECO:0000256" key="1">
    <source>
        <dbReference type="ARBA" id="ARBA00037999"/>
    </source>
</evidence>
<sequence length="615" mass="65329">MSDLAARDMYDGAIYPAGCTGTADRELVDAACRAAASFGDGGTSAVKLYESELAAVFGLAEAVAVSSDTAMITVICGALGLQAKLPVAAASHVPGWARAGFRVAGVATKLLEKHDSQTLAHTLGAYSAVFCVYEGNLDKLRRLEQAARAAGIPLLVDLSGCQIQDASSAAHFADIALIDTGKDQPINTGEGGALVVRDPGTAQALRRYCHFGNLDGVHLGVNHKLSQIQAEVARVQIRRLFPNAPLGLQKNGSEQPRAAGIPDFFDPRSSEDAQQLVRALAHNYSGDGEAVLSYEIALADWFHANYAISVSSGYAAVLVALAAAGVRQGDEVLLAPTCPLCTVFALTTLGATPVFCDTRENSFSIDLEAARKNLSSKTRAILEVPMWGYPVEAAQTADFSKMHGLSFVIDLALGHGISLNGDLIWRYADVAAFSTHATKMLVTGEGGFVLTSRFDLAQAARKARHYKDGNGLNYKLGGLQAALGRARLPLLSDHIRKRRACMGELACGLKNVQLASFPEIPGGEACGVKMLIKERSGNGAALNAHLASRKIPSDIQIYRCRPLYEFPVLKGRSASCPNAARLLSSIATLPVHPDIGVKERDQMIEALNSYKRSDR</sequence>
<dbReference type="InterPro" id="IPR000653">
    <property type="entry name" value="DegT/StrS_aminotransferase"/>
</dbReference>
<dbReference type="Proteomes" id="UP000320593">
    <property type="component" value="Unassembled WGS sequence"/>
</dbReference>
<dbReference type="SUPFAM" id="SSF53383">
    <property type="entry name" value="PLP-dependent transferases"/>
    <property type="match status" value="2"/>
</dbReference>
<evidence type="ECO:0000256" key="2">
    <source>
        <dbReference type="RuleBase" id="RU004508"/>
    </source>
</evidence>
<comment type="similarity">
    <text evidence="1 2">Belongs to the DegT/DnrJ/EryC1 family.</text>
</comment>
<dbReference type="GO" id="GO:0000271">
    <property type="term" value="P:polysaccharide biosynthetic process"/>
    <property type="evidence" value="ECO:0007669"/>
    <property type="project" value="TreeGrafter"/>
</dbReference>
<dbReference type="InterPro" id="IPR015424">
    <property type="entry name" value="PyrdxlP-dep_Trfase"/>
</dbReference>
<dbReference type="Pfam" id="PF01041">
    <property type="entry name" value="DegT_DnrJ_EryC1"/>
    <property type="match status" value="2"/>
</dbReference>
<dbReference type="EMBL" id="VLLF01000005">
    <property type="protein sequence ID" value="TWI87247.1"/>
    <property type="molecule type" value="Genomic_DNA"/>
</dbReference>
<dbReference type="Gene3D" id="3.90.1150.10">
    <property type="entry name" value="Aspartate Aminotransferase, domain 1"/>
    <property type="match status" value="1"/>
</dbReference>
<dbReference type="PANTHER" id="PTHR30244">
    <property type="entry name" value="TRANSAMINASE"/>
    <property type="match status" value="1"/>
</dbReference>
<comment type="caution">
    <text evidence="3">The sequence shown here is derived from an EMBL/GenBank/DDBJ whole genome shotgun (WGS) entry which is preliminary data.</text>
</comment>
<proteinExistence type="inferred from homology"/>
<dbReference type="OrthoDB" id="9768668at2"/>
<protein>
    <submittedName>
        <fullName evidence="3">dTDP-4-amino-4,6-dideoxygalactose transaminase</fullName>
    </submittedName>
</protein>
<name>A0A562T0X4_9HYPH</name>
<dbReference type="RefSeq" id="WP_145343674.1">
    <property type="nucleotide sequence ID" value="NZ_SMLY01000082.1"/>
</dbReference>
<dbReference type="InterPro" id="IPR015422">
    <property type="entry name" value="PyrdxlP-dep_Trfase_small"/>
</dbReference>
<reference evidence="3 4" key="1">
    <citation type="submission" date="2019-07" db="EMBL/GenBank/DDBJ databases">
        <title>Genomic Encyclopedia of Archaeal and Bacterial Type Strains, Phase II (KMG-II): from individual species to whole genera.</title>
        <authorList>
            <person name="Goeker M."/>
        </authorList>
    </citation>
    <scope>NUCLEOTIDE SEQUENCE [LARGE SCALE GENOMIC DNA]</scope>
    <source>
        <strain evidence="3 4">ATCC BAA-252</strain>
    </source>
</reference>
<dbReference type="InterPro" id="IPR015421">
    <property type="entry name" value="PyrdxlP-dep_Trfase_major"/>
</dbReference>
<gene>
    <name evidence="3" type="ORF">JM93_02487</name>
</gene>
<dbReference type="PANTHER" id="PTHR30244:SF34">
    <property type="entry name" value="DTDP-4-AMINO-4,6-DIDEOXYGALACTOSE TRANSAMINASE"/>
    <property type="match status" value="1"/>
</dbReference>
<dbReference type="GO" id="GO:0030170">
    <property type="term" value="F:pyridoxal phosphate binding"/>
    <property type="evidence" value="ECO:0007669"/>
    <property type="project" value="TreeGrafter"/>
</dbReference>
<accession>A0A562T0X4</accession>
<keyword evidence="2" id="KW-0663">Pyridoxal phosphate</keyword>
<dbReference type="GO" id="GO:0008483">
    <property type="term" value="F:transaminase activity"/>
    <property type="evidence" value="ECO:0007669"/>
    <property type="project" value="TreeGrafter"/>
</dbReference>
<organism evidence="3 4">
    <name type="scientific">Roseibium hamelinense</name>
    <dbReference type="NCBI Taxonomy" id="150831"/>
    <lineage>
        <taxon>Bacteria</taxon>
        <taxon>Pseudomonadati</taxon>
        <taxon>Pseudomonadota</taxon>
        <taxon>Alphaproteobacteria</taxon>
        <taxon>Hyphomicrobiales</taxon>
        <taxon>Stappiaceae</taxon>
        <taxon>Roseibium</taxon>
    </lineage>
</organism>
<dbReference type="AlphaFoldDB" id="A0A562T0X4"/>
<evidence type="ECO:0000313" key="3">
    <source>
        <dbReference type="EMBL" id="TWI87247.1"/>
    </source>
</evidence>
<dbReference type="Gene3D" id="3.40.640.10">
    <property type="entry name" value="Type I PLP-dependent aspartate aminotransferase-like (Major domain)"/>
    <property type="match status" value="2"/>
</dbReference>
<keyword evidence="4" id="KW-1185">Reference proteome</keyword>